<sequence>MRRRAHTKNGLIASGFILLAAAAGASEQLLLANVLERQFQYNIGMSQPGTLAVGQVHYRLEVLDHWGEQGASRVVQVLADGNCVNLLQEQHRYLVTMTDRVAQFREQPVHFIACEATPESEAGEAIAALNAERDQRPL</sequence>
<dbReference type="KEGG" id="saga:M5M_05465"/>
<gene>
    <name evidence="2" type="ordered locus">M5M_05465</name>
</gene>
<organism evidence="2 3">
    <name type="scientific">Simiduia agarivorans (strain DSM 21679 / JCM 13881 / BCRC 17597 / SA1)</name>
    <dbReference type="NCBI Taxonomy" id="1117647"/>
    <lineage>
        <taxon>Bacteria</taxon>
        <taxon>Pseudomonadati</taxon>
        <taxon>Pseudomonadota</taxon>
        <taxon>Gammaproteobacteria</taxon>
        <taxon>Cellvibrionales</taxon>
        <taxon>Cellvibrionaceae</taxon>
        <taxon>Simiduia</taxon>
    </lineage>
</organism>
<accession>K4KJV6</accession>
<proteinExistence type="predicted"/>
<dbReference type="AlphaFoldDB" id="K4KJV6"/>
<dbReference type="HOGENOM" id="CLU_1853877_0_0_6"/>
<dbReference type="EMBL" id="CP003746">
    <property type="protein sequence ID" value="AFU98298.1"/>
    <property type="molecule type" value="Genomic_DNA"/>
</dbReference>
<keyword evidence="3" id="KW-1185">Reference proteome</keyword>
<protein>
    <submittedName>
        <fullName evidence="2">Uncharacterized protein</fullName>
    </submittedName>
</protein>
<evidence type="ECO:0000313" key="3">
    <source>
        <dbReference type="Proteomes" id="UP000000466"/>
    </source>
</evidence>
<evidence type="ECO:0000256" key="1">
    <source>
        <dbReference type="SAM" id="SignalP"/>
    </source>
</evidence>
<evidence type="ECO:0000313" key="2">
    <source>
        <dbReference type="EMBL" id="AFU98298.1"/>
    </source>
</evidence>
<feature type="chain" id="PRO_5003878221" evidence="1">
    <location>
        <begin position="26"/>
        <end position="138"/>
    </location>
</feature>
<reference evidence="2 3" key="1">
    <citation type="journal article" date="2013" name="Genome Announc.">
        <title>Complete genome sequence of Simiduia agarivorans SA1(T), a marine bacterium able to degrade a variety of polysaccharides.</title>
        <authorList>
            <person name="Lin S.Y."/>
            <person name="Shieh W.Y."/>
            <person name="Chen J.S."/>
            <person name="Tang S.L."/>
        </authorList>
    </citation>
    <scope>NUCLEOTIDE SEQUENCE [LARGE SCALE GENOMIC DNA]</scope>
    <source>
        <strain evidence="3">DSM 21679 / JCM 13881 / BCRC 17597 / SA1</strain>
    </source>
</reference>
<dbReference type="Proteomes" id="UP000000466">
    <property type="component" value="Chromosome"/>
</dbReference>
<keyword evidence="1" id="KW-0732">Signal</keyword>
<feature type="signal peptide" evidence="1">
    <location>
        <begin position="1"/>
        <end position="25"/>
    </location>
</feature>
<name>K4KJV6_SIMAS</name>
<dbReference type="STRING" id="1117647.M5M_05465"/>